<dbReference type="Pfam" id="PF03129">
    <property type="entry name" value="HGTP_anticodon"/>
    <property type="match status" value="1"/>
</dbReference>
<dbReference type="Proteomes" id="UP001610335">
    <property type="component" value="Unassembled WGS sequence"/>
</dbReference>
<dbReference type="InterPro" id="IPR002316">
    <property type="entry name" value="Pro-tRNA-ligase_IIa"/>
</dbReference>
<dbReference type="InterPro" id="IPR050062">
    <property type="entry name" value="Pro-tRNA_synthetase"/>
</dbReference>
<dbReference type="SUPFAM" id="SSF55681">
    <property type="entry name" value="Class II aaRS and biotin synthetases"/>
    <property type="match status" value="1"/>
</dbReference>
<keyword evidence="8" id="KW-0067">ATP-binding</keyword>
<evidence type="ECO:0000313" key="14">
    <source>
        <dbReference type="EMBL" id="KAL2819006.1"/>
    </source>
</evidence>
<evidence type="ECO:0000256" key="10">
    <source>
        <dbReference type="ARBA" id="ARBA00023146"/>
    </source>
</evidence>
<reference evidence="14 15" key="1">
    <citation type="submission" date="2024-07" db="EMBL/GenBank/DDBJ databases">
        <title>Section-level genome sequencing and comparative genomics of Aspergillus sections Usti and Cavernicolus.</title>
        <authorList>
            <consortium name="Lawrence Berkeley National Laboratory"/>
            <person name="Nybo J.L."/>
            <person name="Vesth T.C."/>
            <person name="Theobald S."/>
            <person name="Frisvad J.C."/>
            <person name="Larsen T.O."/>
            <person name="Kjaerboelling I."/>
            <person name="Rothschild-Mancinelli K."/>
            <person name="Lyhne E.K."/>
            <person name="Kogle M.E."/>
            <person name="Barry K."/>
            <person name="Clum A."/>
            <person name="Na H."/>
            <person name="Ledsgaard L."/>
            <person name="Lin J."/>
            <person name="Lipzen A."/>
            <person name="Kuo A."/>
            <person name="Riley R."/>
            <person name="Mondo S."/>
            <person name="LaButti K."/>
            <person name="Haridas S."/>
            <person name="Pangalinan J."/>
            <person name="Salamov A.A."/>
            <person name="Simmons B.A."/>
            <person name="Magnuson J.K."/>
            <person name="Chen J."/>
            <person name="Drula E."/>
            <person name="Henrissat B."/>
            <person name="Wiebenga A."/>
            <person name="Lubbers R.J."/>
            <person name="Gomes A.C."/>
            <person name="Makela M.R."/>
            <person name="Stajich J."/>
            <person name="Grigoriev I.V."/>
            <person name="Mortensen U.H."/>
            <person name="De vries R.P."/>
            <person name="Baker S.E."/>
            <person name="Andersen M.R."/>
        </authorList>
    </citation>
    <scope>NUCLEOTIDE SEQUENCE [LARGE SCALE GENOMIC DNA]</scope>
    <source>
        <strain evidence="14 15">CBS 600.67</strain>
    </source>
</reference>
<dbReference type="PRINTS" id="PR01046">
    <property type="entry name" value="TRNASYNTHPRO"/>
</dbReference>
<comment type="subunit">
    <text evidence="3">Homodimer.</text>
</comment>
<dbReference type="Gene3D" id="3.40.50.800">
    <property type="entry name" value="Anticodon-binding domain"/>
    <property type="match status" value="1"/>
</dbReference>
<dbReference type="EC" id="6.1.1.15" evidence="4"/>
<evidence type="ECO:0000256" key="2">
    <source>
        <dbReference type="ARBA" id="ARBA00008226"/>
    </source>
</evidence>
<keyword evidence="9" id="KW-0648">Protein biosynthesis</keyword>
<evidence type="ECO:0000256" key="12">
    <source>
        <dbReference type="ARBA" id="ARBA00047671"/>
    </source>
</evidence>
<sequence length="620" mass="69396">MISGFQPASGRLLRPSQTYIWNLRAHRISRSNFHNDGRSRISNFWIPTGGISKKNVQAEKEDVNDLLVRGGFYRQAYSGIFHMLPLGLRVQDKLERLIDRHMQSLGASKVSLSSISSQELWEQSGRLKENSEVFRFLDRKESRFLLAPTHEEEITTLVGTLTKSYRDLPVRVYQISRKYRDEPRPRQGLLRGREFIMKDLYTFDHSVEDALKTYELVRNAYTRLFDELKIPYLMAAADSGNMGGSLSHEFHFPSSKGEDTVVSCSNCDSVYNEELADGMAHSLPAQEPADPIPGFDIDEQPGSTGARVSTGLWMAISKDKRTLLRGWYPQFTMQDGTEPATREINSHAVKSIASAAGIELDISVENPLEQWAAHIKSSKAHSDNHTQRPQVLDMYDSLVHAYKRPPLSDLLQEANCTAEDLEYLRLTTFPGTNHSLNLIKVHTGDQCPKCTQGTLKTHTAIELGHTFHLGTRYSDVLAASVMIDGGAITPMQMGCHGIGVSRMITAVADSLSDTKGLNWPRAIAPFEAIVVPTKGLEPDAENIYDALISANTDAILDDRDKQIGWKLGDADLIGYPVIVVVGKGWKKQRTVEVQCRRLGLRRDVALEGLAEFVQELLRQM</sequence>
<keyword evidence="5" id="KW-0963">Cytoplasm</keyword>
<evidence type="ECO:0000256" key="1">
    <source>
        <dbReference type="ARBA" id="ARBA00004496"/>
    </source>
</evidence>
<evidence type="ECO:0000256" key="5">
    <source>
        <dbReference type="ARBA" id="ARBA00022490"/>
    </source>
</evidence>
<dbReference type="SUPFAM" id="SSF52954">
    <property type="entry name" value="Class II aaRS ABD-related"/>
    <property type="match status" value="1"/>
</dbReference>
<dbReference type="PANTHER" id="PTHR42753:SF2">
    <property type="entry name" value="PROLINE--TRNA LIGASE"/>
    <property type="match status" value="1"/>
</dbReference>
<comment type="similarity">
    <text evidence="2">Belongs to the class-II aminoacyl-tRNA synthetase family.</text>
</comment>
<protein>
    <recommendedName>
        <fullName evidence="4">proline--tRNA ligase</fullName>
        <ecNumber evidence="4">6.1.1.15</ecNumber>
    </recommendedName>
    <alternativeName>
        <fullName evidence="11">Prolyl-tRNA synthetase</fullName>
    </alternativeName>
</protein>
<keyword evidence="15" id="KW-1185">Reference proteome</keyword>
<dbReference type="CDD" id="cd00861">
    <property type="entry name" value="ProRS_anticodon_short"/>
    <property type="match status" value="1"/>
</dbReference>
<comment type="caution">
    <text evidence="14">The sequence shown here is derived from an EMBL/GenBank/DDBJ whole genome shotgun (WGS) entry which is preliminary data.</text>
</comment>
<dbReference type="InterPro" id="IPR004154">
    <property type="entry name" value="Anticodon-bd"/>
</dbReference>
<evidence type="ECO:0000256" key="6">
    <source>
        <dbReference type="ARBA" id="ARBA00022598"/>
    </source>
</evidence>
<evidence type="ECO:0000313" key="15">
    <source>
        <dbReference type="Proteomes" id="UP001610335"/>
    </source>
</evidence>
<dbReference type="InterPro" id="IPR006195">
    <property type="entry name" value="aa-tRNA-synth_II"/>
</dbReference>
<dbReference type="Pfam" id="PF00587">
    <property type="entry name" value="tRNA-synt_2b"/>
    <property type="match status" value="1"/>
</dbReference>
<dbReference type="InterPro" id="IPR002314">
    <property type="entry name" value="aa-tRNA-synt_IIb"/>
</dbReference>
<evidence type="ECO:0000256" key="7">
    <source>
        <dbReference type="ARBA" id="ARBA00022741"/>
    </source>
</evidence>
<dbReference type="EMBL" id="JBFXLS010000080">
    <property type="protein sequence ID" value="KAL2819006.1"/>
    <property type="molecule type" value="Genomic_DNA"/>
</dbReference>
<evidence type="ECO:0000256" key="3">
    <source>
        <dbReference type="ARBA" id="ARBA00011738"/>
    </source>
</evidence>
<accession>A0ABR4HU40</accession>
<evidence type="ECO:0000256" key="4">
    <source>
        <dbReference type="ARBA" id="ARBA00012831"/>
    </source>
</evidence>
<feature type="domain" description="Aminoacyl-transfer RNA synthetases class-II family profile" evidence="13">
    <location>
        <begin position="87"/>
        <end position="525"/>
    </location>
</feature>
<evidence type="ECO:0000256" key="11">
    <source>
        <dbReference type="ARBA" id="ARBA00029731"/>
    </source>
</evidence>
<keyword evidence="6" id="KW-0436">Ligase</keyword>
<dbReference type="Gene3D" id="3.30.930.10">
    <property type="entry name" value="Bira Bifunctional Protein, Domain 2"/>
    <property type="match status" value="2"/>
</dbReference>
<keyword evidence="10" id="KW-0030">Aminoacyl-tRNA synthetase</keyword>
<dbReference type="InterPro" id="IPR045864">
    <property type="entry name" value="aa-tRNA-synth_II/BPL/LPL"/>
</dbReference>
<evidence type="ECO:0000256" key="8">
    <source>
        <dbReference type="ARBA" id="ARBA00022840"/>
    </source>
</evidence>
<comment type="catalytic activity">
    <reaction evidence="12">
        <text>tRNA(Pro) + L-proline + ATP = L-prolyl-tRNA(Pro) + AMP + diphosphate</text>
        <dbReference type="Rhea" id="RHEA:14305"/>
        <dbReference type="Rhea" id="RHEA-COMP:9700"/>
        <dbReference type="Rhea" id="RHEA-COMP:9702"/>
        <dbReference type="ChEBI" id="CHEBI:30616"/>
        <dbReference type="ChEBI" id="CHEBI:33019"/>
        <dbReference type="ChEBI" id="CHEBI:60039"/>
        <dbReference type="ChEBI" id="CHEBI:78442"/>
        <dbReference type="ChEBI" id="CHEBI:78532"/>
        <dbReference type="ChEBI" id="CHEBI:456215"/>
        <dbReference type="EC" id="6.1.1.15"/>
    </reaction>
</comment>
<dbReference type="InterPro" id="IPR036621">
    <property type="entry name" value="Anticodon-bd_dom_sf"/>
</dbReference>
<evidence type="ECO:0000259" key="13">
    <source>
        <dbReference type="PROSITE" id="PS50862"/>
    </source>
</evidence>
<dbReference type="NCBIfam" id="TIGR00409">
    <property type="entry name" value="proS_fam_II"/>
    <property type="match status" value="1"/>
</dbReference>
<proteinExistence type="inferred from homology"/>
<comment type="subcellular location">
    <subcellularLocation>
        <location evidence="1">Cytoplasm</location>
    </subcellularLocation>
</comment>
<gene>
    <name evidence="14" type="ORF">BDW59DRAFT_151775</name>
</gene>
<organism evidence="14 15">
    <name type="scientific">Aspergillus cavernicola</name>
    <dbReference type="NCBI Taxonomy" id="176166"/>
    <lineage>
        <taxon>Eukaryota</taxon>
        <taxon>Fungi</taxon>
        <taxon>Dikarya</taxon>
        <taxon>Ascomycota</taxon>
        <taxon>Pezizomycotina</taxon>
        <taxon>Eurotiomycetes</taxon>
        <taxon>Eurotiomycetidae</taxon>
        <taxon>Eurotiales</taxon>
        <taxon>Aspergillaceae</taxon>
        <taxon>Aspergillus</taxon>
        <taxon>Aspergillus subgen. Nidulantes</taxon>
    </lineage>
</organism>
<name>A0ABR4HU40_9EURO</name>
<dbReference type="InterPro" id="IPR004500">
    <property type="entry name" value="Pro-tRNA-synth_IIa_bac-type"/>
</dbReference>
<dbReference type="PANTHER" id="PTHR42753">
    <property type="entry name" value="MITOCHONDRIAL RIBOSOME PROTEIN L39/PROLYL-TRNA LIGASE FAMILY MEMBER"/>
    <property type="match status" value="1"/>
</dbReference>
<dbReference type="PROSITE" id="PS50862">
    <property type="entry name" value="AA_TRNA_LIGASE_II"/>
    <property type="match status" value="1"/>
</dbReference>
<dbReference type="InterPro" id="IPR044140">
    <property type="entry name" value="ProRS_anticodon_short"/>
</dbReference>
<keyword evidence="7" id="KW-0547">Nucleotide-binding</keyword>
<evidence type="ECO:0000256" key="9">
    <source>
        <dbReference type="ARBA" id="ARBA00022917"/>
    </source>
</evidence>